<comment type="caution">
    <text evidence="2">The sequence shown here is derived from an EMBL/GenBank/DDBJ whole genome shotgun (WGS) entry which is preliminary data.</text>
</comment>
<dbReference type="OrthoDB" id="5569077at2759"/>
<proteinExistence type="predicted"/>
<accession>A0A9W8LC42</accession>
<sequence length="130" mass="14316">MTIDDEGQSEDKDDEDNKSVSNEEQSEADSVGGDDNWDSDNDEELLNTVALSQNGVRIRHSSNIGLLSAADQIEKVRDVQVIVQGKGQTTGQLLRQLLLTKLGRHMWPAAERLCIDMRNASTTQTTTTAE</sequence>
<evidence type="ECO:0000313" key="3">
    <source>
        <dbReference type="Proteomes" id="UP001140011"/>
    </source>
</evidence>
<feature type="compositionally biased region" description="Acidic residues" evidence="1">
    <location>
        <begin position="1"/>
        <end position="16"/>
    </location>
</feature>
<feature type="compositionally biased region" description="Acidic residues" evidence="1">
    <location>
        <begin position="35"/>
        <end position="44"/>
    </location>
</feature>
<dbReference type="AlphaFoldDB" id="A0A9W8LC42"/>
<dbReference type="Proteomes" id="UP001140011">
    <property type="component" value="Unassembled WGS sequence"/>
</dbReference>
<reference evidence="2" key="1">
    <citation type="submission" date="2022-07" db="EMBL/GenBank/DDBJ databases">
        <title>Phylogenomic reconstructions and comparative analyses of Kickxellomycotina fungi.</title>
        <authorList>
            <person name="Reynolds N.K."/>
            <person name="Stajich J.E."/>
            <person name="Barry K."/>
            <person name="Grigoriev I.V."/>
            <person name="Crous P."/>
            <person name="Smith M.E."/>
        </authorList>
    </citation>
    <scope>NUCLEOTIDE SEQUENCE</scope>
    <source>
        <strain evidence="2">BCRC 34297</strain>
    </source>
</reference>
<gene>
    <name evidence="2" type="ORF">GGI19_002209</name>
</gene>
<evidence type="ECO:0000313" key="2">
    <source>
        <dbReference type="EMBL" id="KAJ2754713.1"/>
    </source>
</evidence>
<organism evidence="2 3">
    <name type="scientific">Coemansia pectinata</name>
    <dbReference type="NCBI Taxonomy" id="1052879"/>
    <lineage>
        <taxon>Eukaryota</taxon>
        <taxon>Fungi</taxon>
        <taxon>Fungi incertae sedis</taxon>
        <taxon>Zoopagomycota</taxon>
        <taxon>Kickxellomycotina</taxon>
        <taxon>Kickxellomycetes</taxon>
        <taxon>Kickxellales</taxon>
        <taxon>Kickxellaceae</taxon>
        <taxon>Coemansia</taxon>
    </lineage>
</organism>
<keyword evidence="3" id="KW-1185">Reference proteome</keyword>
<evidence type="ECO:0000256" key="1">
    <source>
        <dbReference type="SAM" id="MobiDB-lite"/>
    </source>
</evidence>
<name>A0A9W8LC42_9FUNG</name>
<dbReference type="EMBL" id="JANBUH010000100">
    <property type="protein sequence ID" value="KAJ2754713.1"/>
    <property type="molecule type" value="Genomic_DNA"/>
</dbReference>
<feature type="region of interest" description="Disordered" evidence="1">
    <location>
        <begin position="1"/>
        <end position="44"/>
    </location>
</feature>
<protein>
    <submittedName>
        <fullName evidence="2">Uncharacterized protein</fullName>
    </submittedName>
</protein>